<proteinExistence type="predicted"/>
<dbReference type="InterPro" id="IPR051082">
    <property type="entry name" value="Pentapeptide-BTB/POZ_domain"/>
</dbReference>
<comment type="caution">
    <text evidence="3">The sequence shown here is derived from an EMBL/GenBank/DDBJ whole genome shotgun (WGS) entry which is preliminary data.</text>
</comment>
<dbReference type="SUPFAM" id="SSF141571">
    <property type="entry name" value="Pentapeptide repeat-like"/>
    <property type="match status" value="1"/>
</dbReference>
<protein>
    <submittedName>
        <fullName evidence="3">FH protein interacting protein FIP2-like</fullName>
    </submittedName>
</protein>
<dbReference type="PANTHER" id="PTHR14136">
    <property type="entry name" value="BTB_POZ DOMAIN-CONTAINING PROTEIN KCTD9"/>
    <property type="match status" value="1"/>
</dbReference>
<accession>A0A5N5GMK0</accession>
<feature type="domain" description="BTB" evidence="2">
    <location>
        <begin position="9"/>
        <end position="110"/>
    </location>
</feature>
<dbReference type="InterPro" id="IPR011333">
    <property type="entry name" value="SKP1/BTB/POZ_sf"/>
</dbReference>
<dbReference type="SUPFAM" id="SSF54695">
    <property type="entry name" value="POZ domain"/>
    <property type="match status" value="1"/>
</dbReference>
<dbReference type="InterPro" id="IPR000210">
    <property type="entry name" value="BTB/POZ_dom"/>
</dbReference>
<dbReference type="Pfam" id="PF02214">
    <property type="entry name" value="BTB_2"/>
    <property type="match status" value="1"/>
</dbReference>
<evidence type="ECO:0000256" key="1">
    <source>
        <dbReference type="ARBA" id="ARBA00004906"/>
    </source>
</evidence>
<sequence length="239" mass="27047">MAQDCDSSSLVHLNVGGKKFSTTVDTLTQRQPDSMLAAMFSGRHTLRQDKKGYVFIDRDGEHFRHILNWLRDGEIPKLEASQYAELVKEAKYYQLLGLVDGILDALNSKEDKKLDADFTRAEVINHIYSTTKWSTRLENGTFKLYFRGVNLSGLNLSKLDLSNVNFSYACLRHVCFSGANIVCSNFNYADAEGATFDNACWLVLLFLKQIFEELLLWVLNGTISLGHLAWKIVGTESYP</sequence>
<dbReference type="CDD" id="cd18376">
    <property type="entry name" value="BTB_POZ_FIP2-like"/>
    <property type="match status" value="1"/>
</dbReference>
<dbReference type="GO" id="GO:0051260">
    <property type="term" value="P:protein homooligomerization"/>
    <property type="evidence" value="ECO:0007669"/>
    <property type="project" value="InterPro"/>
</dbReference>
<reference evidence="3 4" key="1">
    <citation type="submission" date="2019-09" db="EMBL/GenBank/DDBJ databases">
        <authorList>
            <person name="Ou C."/>
        </authorList>
    </citation>
    <scope>NUCLEOTIDE SEQUENCE [LARGE SCALE GENOMIC DNA]</scope>
    <source>
        <strain evidence="3">S2</strain>
        <tissue evidence="3">Leaf</tissue>
    </source>
</reference>
<dbReference type="EMBL" id="SMOL01000402">
    <property type="protein sequence ID" value="KAB2616749.1"/>
    <property type="molecule type" value="Genomic_DNA"/>
</dbReference>
<evidence type="ECO:0000313" key="3">
    <source>
        <dbReference type="EMBL" id="KAB2616749.1"/>
    </source>
</evidence>
<reference evidence="4" key="2">
    <citation type="submission" date="2019-10" db="EMBL/GenBank/DDBJ databases">
        <title>A de novo genome assembly of a pear dwarfing rootstock.</title>
        <authorList>
            <person name="Wang F."/>
            <person name="Wang J."/>
            <person name="Li S."/>
            <person name="Zhang Y."/>
            <person name="Fang M."/>
            <person name="Ma L."/>
            <person name="Zhao Y."/>
            <person name="Jiang S."/>
        </authorList>
    </citation>
    <scope>NUCLEOTIDE SEQUENCE [LARGE SCALE GENOMIC DNA]</scope>
</reference>
<dbReference type="InterPro" id="IPR003131">
    <property type="entry name" value="T1-type_BTB"/>
</dbReference>
<name>A0A5N5GMK0_9ROSA</name>
<dbReference type="SMART" id="SM00225">
    <property type="entry name" value="BTB"/>
    <property type="match status" value="1"/>
</dbReference>
<dbReference type="Gene3D" id="3.30.710.10">
    <property type="entry name" value="Potassium Channel Kv1.1, Chain A"/>
    <property type="match status" value="1"/>
</dbReference>
<evidence type="ECO:0000259" key="2">
    <source>
        <dbReference type="SMART" id="SM00225"/>
    </source>
</evidence>
<reference evidence="3 4" key="3">
    <citation type="submission" date="2019-11" db="EMBL/GenBank/DDBJ databases">
        <title>A de novo genome assembly of a pear dwarfing rootstock.</title>
        <authorList>
            <person name="Wang F."/>
            <person name="Wang J."/>
            <person name="Li S."/>
            <person name="Zhang Y."/>
            <person name="Fang M."/>
            <person name="Ma L."/>
            <person name="Zhao Y."/>
            <person name="Jiang S."/>
        </authorList>
    </citation>
    <scope>NUCLEOTIDE SEQUENCE [LARGE SCALE GENOMIC DNA]</scope>
    <source>
        <strain evidence="3">S2</strain>
        <tissue evidence="3">Leaf</tissue>
    </source>
</reference>
<comment type="pathway">
    <text evidence="1">Protein modification; protein ubiquitination.</text>
</comment>
<dbReference type="Gene3D" id="2.160.20.80">
    <property type="entry name" value="E3 ubiquitin-protein ligase SopA"/>
    <property type="match status" value="1"/>
</dbReference>
<evidence type="ECO:0000313" key="4">
    <source>
        <dbReference type="Proteomes" id="UP000327157"/>
    </source>
</evidence>
<organism evidence="3 4">
    <name type="scientific">Pyrus ussuriensis x Pyrus communis</name>
    <dbReference type="NCBI Taxonomy" id="2448454"/>
    <lineage>
        <taxon>Eukaryota</taxon>
        <taxon>Viridiplantae</taxon>
        <taxon>Streptophyta</taxon>
        <taxon>Embryophyta</taxon>
        <taxon>Tracheophyta</taxon>
        <taxon>Spermatophyta</taxon>
        <taxon>Magnoliopsida</taxon>
        <taxon>eudicotyledons</taxon>
        <taxon>Gunneridae</taxon>
        <taxon>Pentapetalae</taxon>
        <taxon>rosids</taxon>
        <taxon>fabids</taxon>
        <taxon>Rosales</taxon>
        <taxon>Rosaceae</taxon>
        <taxon>Amygdaloideae</taxon>
        <taxon>Maleae</taxon>
        <taxon>Pyrus</taxon>
    </lineage>
</organism>
<gene>
    <name evidence="3" type="ORF">D8674_023337</name>
</gene>
<dbReference type="Proteomes" id="UP000327157">
    <property type="component" value="Chromosome 3"/>
</dbReference>
<keyword evidence="4" id="KW-1185">Reference proteome</keyword>
<dbReference type="Pfam" id="PF00805">
    <property type="entry name" value="Pentapeptide"/>
    <property type="match status" value="1"/>
</dbReference>
<dbReference type="InterPro" id="IPR001646">
    <property type="entry name" value="5peptide_repeat"/>
</dbReference>
<dbReference type="AlphaFoldDB" id="A0A5N5GMK0"/>
<dbReference type="OrthoDB" id="2414723at2759"/>
<dbReference type="PANTHER" id="PTHR14136:SF17">
    <property type="entry name" value="BTB_POZ DOMAIN-CONTAINING PROTEIN KCTD9"/>
    <property type="match status" value="1"/>
</dbReference>